<reference evidence="1" key="1">
    <citation type="submission" date="2021-01" db="EMBL/GenBank/DDBJ databases">
        <title>Outbreak of Burkholderia contaminns endophthalmitis traced to a clinical ventilation system.</title>
        <authorList>
            <person name="Lipuma J."/>
            <person name="Spilker T."/>
            <person name="Kratholm J."/>
        </authorList>
    </citation>
    <scope>NUCLEOTIDE SEQUENCE</scope>
    <source>
        <strain evidence="1">HI4954</strain>
    </source>
</reference>
<dbReference type="RefSeq" id="WP_105771129.1">
    <property type="nucleotide sequence ID" value="NZ_JAENHZ010000008.1"/>
</dbReference>
<name>A0AAP1YCT7_9BURK</name>
<gene>
    <name evidence="2" type="ORF">J4M89_25595</name>
    <name evidence="1" type="ORF">JIN94_19230</name>
</gene>
<accession>A0AAP1YCT7</accession>
<evidence type="ECO:0000313" key="1">
    <source>
        <dbReference type="EMBL" id="MBK1932024.1"/>
    </source>
</evidence>
<dbReference type="AlphaFoldDB" id="A0AAP1YCT7"/>
<protein>
    <submittedName>
        <fullName evidence="1">Uncharacterized protein</fullName>
    </submittedName>
</protein>
<dbReference type="EMBL" id="JAENIB010000007">
    <property type="protein sequence ID" value="MBK1932024.1"/>
    <property type="molecule type" value="Genomic_DNA"/>
</dbReference>
<sequence length="62" mass="7165">MMDKRAIKRAILGQLAAYLRREIPIDDISEADLGRADEAQRELIEEFDRRAGDAKYSPDWKS</sequence>
<evidence type="ECO:0000313" key="4">
    <source>
        <dbReference type="Proteomes" id="UP000664048"/>
    </source>
</evidence>
<dbReference type="Proteomes" id="UP000664048">
    <property type="component" value="Unassembled WGS sequence"/>
</dbReference>
<dbReference type="Proteomes" id="UP000611459">
    <property type="component" value="Unassembled WGS sequence"/>
</dbReference>
<proteinExistence type="predicted"/>
<organism evidence="1 3">
    <name type="scientific">Burkholderia contaminans</name>
    <dbReference type="NCBI Taxonomy" id="488447"/>
    <lineage>
        <taxon>Bacteria</taxon>
        <taxon>Pseudomonadati</taxon>
        <taxon>Pseudomonadota</taxon>
        <taxon>Betaproteobacteria</taxon>
        <taxon>Burkholderiales</taxon>
        <taxon>Burkholderiaceae</taxon>
        <taxon>Burkholderia</taxon>
        <taxon>Burkholderia cepacia complex</taxon>
    </lineage>
</organism>
<keyword evidence="4" id="KW-1185">Reference proteome</keyword>
<reference evidence="2 4" key="2">
    <citation type="submission" date="2021-03" db="EMBL/GenBank/DDBJ databases">
        <title>Clinical course, treatment and visual outcome of an outbreak of Burkholderia contaminans endophthalmitis following cataract surgery.</title>
        <authorList>
            <person name="Lind C."/>
            <person name="Olsen K."/>
            <person name="Angelsen N.K."/>
            <person name="Krefting E.A."/>
            <person name="Fossen K."/>
            <person name="Gravningen K."/>
            <person name="Depoorter E."/>
            <person name="Vandamme P."/>
            <person name="Bertelsen G."/>
        </authorList>
    </citation>
    <scope>NUCLEOTIDE SEQUENCE [LARGE SCALE GENOMIC DNA]</scope>
    <source>
        <strain evidence="2 4">51242556</strain>
    </source>
</reference>
<comment type="caution">
    <text evidence="1">The sequence shown here is derived from an EMBL/GenBank/DDBJ whole genome shotgun (WGS) entry which is preliminary data.</text>
</comment>
<evidence type="ECO:0000313" key="3">
    <source>
        <dbReference type="Proteomes" id="UP000611459"/>
    </source>
</evidence>
<dbReference type="EMBL" id="JAGEMX010000009">
    <property type="protein sequence ID" value="MBO1832765.1"/>
    <property type="molecule type" value="Genomic_DNA"/>
</dbReference>
<evidence type="ECO:0000313" key="2">
    <source>
        <dbReference type="EMBL" id="MBO1832765.1"/>
    </source>
</evidence>